<organism evidence="2 3">
    <name type="scientific">Trematosphaeria pertusa</name>
    <dbReference type="NCBI Taxonomy" id="390896"/>
    <lineage>
        <taxon>Eukaryota</taxon>
        <taxon>Fungi</taxon>
        <taxon>Dikarya</taxon>
        <taxon>Ascomycota</taxon>
        <taxon>Pezizomycotina</taxon>
        <taxon>Dothideomycetes</taxon>
        <taxon>Pleosporomycetidae</taxon>
        <taxon>Pleosporales</taxon>
        <taxon>Massarineae</taxon>
        <taxon>Trematosphaeriaceae</taxon>
        <taxon>Trematosphaeria</taxon>
    </lineage>
</organism>
<evidence type="ECO:0000256" key="1">
    <source>
        <dbReference type="SAM" id="MobiDB-lite"/>
    </source>
</evidence>
<sequence length="178" mass="20047">MSESGESRESSEQRDKSDTTEPSDEEMLPDKPLSGKTVHFLDGEKSTPQPKEPGEPKEKDGLAPEIYEPKDVKPSKPDEGAQSTGPKNPEKTDKQKAQDLVAGLYPKKNSKIRQFRDINRYAFGVVNSKNAIRDGLRTGFHSTKEEGMKALVEMLEKAKRADERARREAKRHNMVKPR</sequence>
<dbReference type="EMBL" id="ML987197">
    <property type="protein sequence ID" value="KAF2247260.1"/>
    <property type="molecule type" value="Genomic_DNA"/>
</dbReference>
<gene>
    <name evidence="2" type="ORF">BU26DRAFT_506531</name>
</gene>
<dbReference type="AlphaFoldDB" id="A0A6A6ICI0"/>
<accession>A0A6A6ICI0</accession>
<reference evidence="2" key="1">
    <citation type="journal article" date="2020" name="Stud. Mycol.">
        <title>101 Dothideomycetes genomes: a test case for predicting lifestyles and emergence of pathogens.</title>
        <authorList>
            <person name="Haridas S."/>
            <person name="Albert R."/>
            <person name="Binder M."/>
            <person name="Bloem J."/>
            <person name="Labutti K."/>
            <person name="Salamov A."/>
            <person name="Andreopoulos B."/>
            <person name="Baker S."/>
            <person name="Barry K."/>
            <person name="Bills G."/>
            <person name="Bluhm B."/>
            <person name="Cannon C."/>
            <person name="Castanera R."/>
            <person name="Culley D."/>
            <person name="Daum C."/>
            <person name="Ezra D."/>
            <person name="Gonzalez J."/>
            <person name="Henrissat B."/>
            <person name="Kuo A."/>
            <person name="Liang C."/>
            <person name="Lipzen A."/>
            <person name="Lutzoni F."/>
            <person name="Magnuson J."/>
            <person name="Mondo S."/>
            <person name="Nolan M."/>
            <person name="Ohm R."/>
            <person name="Pangilinan J."/>
            <person name="Park H.-J."/>
            <person name="Ramirez L."/>
            <person name="Alfaro M."/>
            <person name="Sun H."/>
            <person name="Tritt A."/>
            <person name="Yoshinaga Y."/>
            <person name="Zwiers L.-H."/>
            <person name="Turgeon B."/>
            <person name="Goodwin S."/>
            <person name="Spatafora J."/>
            <person name="Crous P."/>
            <person name="Grigoriev I."/>
        </authorList>
    </citation>
    <scope>NUCLEOTIDE SEQUENCE</scope>
    <source>
        <strain evidence="2">CBS 122368</strain>
    </source>
</reference>
<proteinExistence type="predicted"/>
<keyword evidence="3" id="KW-1185">Reference proteome</keyword>
<dbReference type="GeneID" id="54580251"/>
<dbReference type="Proteomes" id="UP000800094">
    <property type="component" value="Unassembled WGS sequence"/>
</dbReference>
<evidence type="ECO:0000313" key="3">
    <source>
        <dbReference type="Proteomes" id="UP000800094"/>
    </source>
</evidence>
<protein>
    <submittedName>
        <fullName evidence="2">Uncharacterized protein</fullName>
    </submittedName>
</protein>
<feature type="compositionally biased region" description="Basic and acidic residues" evidence="1">
    <location>
        <begin position="1"/>
        <end position="19"/>
    </location>
</feature>
<evidence type="ECO:0000313" key="2">
    <source>
        <dbReference type="EMBL" id="KAF2247260.1"/>
    </source>
</evidence>
<feature type="compositionally biased region" description="Basic and acidic residues" evidence="1">
    <location>
        <begin position="52"/>
        <end position="79"/>
    </location>
</feature>
<feature type="region of interest" description="Disordered" evidence="1">
    <location>
        <begin position="1"/>
        <end position="97"/>
    </location>
</feature>
<dbReference type="RefSeq" id="XP_033682264.1">
    <property type="nucleotide sequence ID" value="XM_033826921.1"/>
</dbReference>
<feature type="compositionally biased region" description="Basic and acidic residues" evidence="1">
    <location>
        <begin position="88"/>
        <end position="97"/>
    </location>
</feature>
<name>A0A6A6ICI0_9PLEO</name>